<name>A0AA35V8I2_9PROT</name>
<dbReference type="Proteomes" id="UP001176960">
    <property type="component" value="Unassembled WGS sequence"/>
</dbReference>
<gene>
    <name evidence="1" type="ORF">LMG32879_000569</name>
</gene>
<evidence type="ECO:0000313" key="1">
    <source>
        <dbReference type="EMBL" id="CAI9119744.1"/>
    </source>
</evidence>
<comment type="caution">
    <text evidence="1">The sequence shown here is derived from an EMBL/GenBank/DDBJ whole genome shotgun (WGS) entry which is preliminary data.</text>
</comment>
<dbReference type="EMBL" id="CATKSH010000002">
    <property type="protein sequence ID" value="CAI9119744.1"/>
    <property type="molecule type" value="Genomic_DNA"/>
</dbReference>
<reference evidence="1" key="1">
    <citation type="submission" date="2023-03" db="EMBL/GenBank/DDBJ databases">
        <authorList>
            <person name="Cleenwerck I."/>
        </authorList>
    </citation>
    <scope>NUCLEOTIDE SEQUENCE</scope>
    <source>
        <strain evidence="1">LMG 32879</strain>
    </source>
</reference>
<sequence>MLMPSIRHQRVVDTQQVSPSSFAQEEYKMADEEIAGYLIRREVEEEDEFWHPENNWVSDPSDAMLYEDVTAATEAAEALSEGGVFEVTVEEVLYDDEEEDEGEE</sequence>
<protein>
    <submittedName>
        <fullName evidence="1">Uncharacterized protein</fullName>
    </submittedName>
</protein>
<dbReference type="AlphaFoldDB" id="A0AA35V8I2"/>
<evidence type="ECO:0000313" key="2">
    <source>
        <dbReference type="Proteomes" id="UP001176960"/>
    </source>
</evidence>
<keyword evidence="2" id="KW-1185">Reference proteome</keyword>
<organism evidence="1 2">
    <name type="scientific">Brytella acorum</name>
    <dbReference type="NCBI Taxonomy" id="2959299"/>
    <lineage>
        <taxon>Bacteria</taxon>
        <taxon>Pseudomonadati</taxon>
        <taxon>Pseudomonadota</taxon>
        <taxon>Alphaproteobacteria</taxon>
        <taxon>Acetobacterales</taxon>
        <taxon>Acetobacteraceae</taxon>
        <taxon>Brytella</taxon>
    </lineage>
</organism>
<proteinExistence type="predicted"/>
<dbReference type="RefSeq" id="WP_289841565.1">
    <property type="nucleotide sequence ID" value="NZ_CATKSH010000002.1"/>
</dbReference>
<accession>A0AA35V8I2</accession>